<dbReference type="Gene3D" id="2.120.10.30">
    <property type="entry name" value="TolB, C-terminal domain"/>
    <property type="match status" value="2"/>
</dbReference>
<accession>A0AAD9HMC8</accession>
<dbReference type="InterPro" id="IPR000033">
    <property type="entry name" value="LDLR_classB_rpt"/>
</dbReference>
<protein>
    <submittedName>
        <fullName evidence="1">YWTD domain-containing protein</fullName>
    </submittedName>
</protein>
<organism evidence="1 2">
    <name type="scientific">Colletotrichum zoysiae</name>
    <dbReference type="NCBI Taxonomy" id="1216348"/>
    <lineage>
        <taxon>Eukaryota</taxon>
        <taxon>Fungi</taxon>
        <taxon>Dikarya</taxon>
        <taxon>Ascomycota</taxon>
        <taxon>Pezizomycotina</taxon>
        <taxon>Sordariomycetes</taxon>
        <taxon>Hypocreomycetidae</taxon>
        <taxon>Glomerellales</taxon>
        <taxon>Glomerellaceae</taxon>
        <taxon>Colletotrichum</taxon>
        <taxon>Colletotrichum graminicola species complex</taxon>
    </lineage>
</organism>
<dbReference type="SMART" id="SM00135">
    <property type="entry name" value="LY"/>
    <property type="match status" value="3"/>
</dbReference>
<proteinExistence type="predicted"/>
<gene>
    <name evidence="1" type="ORF">LX32DRAFT_713744</name>
</gene>
<dbReference type="PANTHER" id="PTHR46513">
    <property type="entry name" value="VITELLOGENIN RECEPTOR-LIKE PROTEIN-RELATED-RELATED"/>
    <property type="match status" value="1"/>
</dbReference>
<evidence type="ECO:0000313" key="2">
    <source>
        <dbReference type="Proteomes" id="UP001232148"/>
    </source>
</evidence>
<dbReference type="InterPro" id="IPR011042">
    <property type="entry name" value="6-blade_b-propeller_TolB-like"/>
</dbReference>
<dbReference type="Proteomes" id="UP001232148">
    <property type="component" value="Unassembled WGS sequence"/>
</dbReference>
<keyword evidence="2" id="KW-1185">Reference proteome</keyword>
<evidence type="ECO:0000313" key="1">
    <source>
        <dbReference type="EMBL" id="KAK2031563.1"/>
    </source>
</evidence>
<dbReference type="EMBL" id="MU842839">
    <property type="protein sequence ID" value="KAK2031563.1"/>
    <property type="molecule type" value="Genomic_DNA"/>
</dbReference>
<dbReference type="InterPro" id="IPR050778">
    <property type="entry name" value="Cueball_EGF_LRP_Nidogen"/>
</dbReference>
<dbReference type="AlphaFoldDB" id="A0AAD9HMC8"/>
<dbReference type="SUPFAM" id="SSF63829">
    <property type="entry name" value="Calcium-dependent phosphotriesterase"/>
    <property type="match status" value="1"/>
</dbReference>
<reference evidence="1" key="1">
    <citation type="submission" date="2021-06" db="EMBL/GenBank/DDBJ databases">
        <title>Comparative genomics, transcriptomics and evolutionary studies reveal genomic signatures of adaptation to plant cell wall in hemibiotrophic fungi.</title>
        <authorList>
            <consortium name="DOE Joint Genome Institute"/>
            <person name="Baroncelli R."/>
            <person name="Diaz J.F."/>
            <person name="Benocci T."/>
            <person name="Peng M."/>
            <person name="Battaglia E."/>
            <person name="Haridas S."/>
            <person name="Andreopoulos W."/>
            <person name="Labutti K."/>
            <person name="Pangilinan J."/>
            <person name="Floch G.L."/>
            <person name="Makela M.R."/>
            <person name="Henrissat B."/>
            <person name="Grigoriev I.V."/>
            <person name="Crouch J.A."/>
            <person name="De Vries R.P."/>
            <person name="Sukno S.A."/>
            <person name="Thon M.R."/>
        </authorList>
    </citation>
    <scope>NUCLEOTIDE SEQUENCE</scope>
    <source>
        <strain evidence="1">MAFF235873</strain>
    </source>
</reference>
<comment type="caution">
    <text evidence="1">The sequence shown here is derived from an EMBL/GenBank/DDBJ whole genome shotgun (WGS) entry which is preliminary data.</text>
</comment>
<name>A0AAD9HMC8_9PEZI</name>
<sequence>MKQYTEFKLLPGLLLAYRVYYMYWTNMGTSFKTNGCSIERANLDGSNRRTIVPAGSCGVFTPKQITIAKQSRKLYWCDREGMKVMRANLDGSGPEVLISTGTTEEDRLDQLRWCVGIAVDEKRGFFYWTQKGPSKGNKGRIFRAPIQPAGNSLNRANIAVGGQKETLAIRFHETIGLSIDRDAGLAYVTDLAGGLYTVDVKTREKRVLFTELGDITGIAWA</sequence>
<dbReference type="Pfam" id="PF00058">
    <property type="entry name" value="Ldl_recept_b"/>
    <property type="match status" value="1"/>
</dbReference>